<name>A0A517Y034_9BACT</name>
<dbReference type="KEGG" id="uli:ETAA1_50480"/>
<sequence>MTDEPALLAAIADRPADDTPRLVYADWLDDHGDSDRAEFIRLNVEIDRTAVLAWRYGELRTRLRALRPRIDAPWANRLGYQPRHRPLFAALPESRADRWRLIEDFIEVWHRPLADADGHPEAELRAAEERLGFKLPAALREWHALSGRRHDVWSLQDRLNFPSRTVVTAGGEFLVVRTENQSCETWGVLLDDIRADDPPVWELEAGVMASPTVSAFACVALLMEAIWCGTASAYGEVPEDVMWRLEHSGLSRADLPERYWVGSPVRFYEGTDLIVGTHDGSWVYAAARSQKALQQLDPEILRWLEVQP</sequence>
<evidence type="ECO:0008006" key="3">
    <source>
        <dbReference type="Google" id="ProtNLM"/>
    </source>
</evidence>
<dbReference type="OrthoDB" id="288259at2"/>
<reference evidence="1 2" key="1">
    <citation type="submission" date="2019-02" db="EMBL/GenBank/DDBJ databases">
        <title>Deep-cultivation of Planctomycetes and their phenomic and genomic characterization uncovers novel biology.</title>
        <authorList>
            <person name="Wiegand S."/>
            <person name="Jogler M."/>
            <person name="Boedeker C."/>
            <person name="Pinto D."/>
            <person name="Vollmers J."/>
            <person name="Rivas-Marin E."/>
            <person name="Kohn T."/>
            <person name="Peeters S.H."/>
            <person name="Heuer A."/>
            <person name="Rast P."/>
            <person name="Oberbeckmann S."/>
            <person name="Bunk B."/>
            <person name="Jeske O."/>
            <person name="Meyerdierks A."/>
            <person name="Storesund J.E."/>
            <person name="Kallscheuer N."/>
            <person name="Luecker S."/>
            <person name="Lage O.M."/>
            <person name="Pohl T."/>
            <person name="Merkel B.J."/>
            <person name="Hornburger P."/>
            <person name="Mueller R.-W."/>
            <person name="Bruemmer F."/>
            <person name="Labrenz M."/>
            <person name="Spormann A.M."/>
            <person name="Op den Camp H."/>
            <person name="Overmann J."/>
            <person name="Amann R."/>
            <person name="Jetten M.S.M."/>
            <person name="Mascher T."/>
            <person name="Medema M.H."/>
            <person name="Devos D.P."/>
            <person name="Kaster A.-K."/>
            <person name="Ovreas L."/>
            <person name="Rohde M."/>
            <person name="Galperin M.Y."/>
            <person name="Jogler C."/>
        </authorList>
    </citation>
    <scope>NUCLEOTIDE SEQUENCE [LARGE SCALE GENOMIC DNA]</scope>
    <source>
        <strain evidence="1 2">ETA_A1</strain>
    </source>
</reference>
<evidence type="ECO:0000313" key="1">
    <source>
        <dbReference type="EMBL" id="QDU23058.1"/>
    </source>
</evidence>
<dbReference type="Proteomes" id="UP000319576">
    <property type="component" value="Chromosome"/>
</dbReference>
<dbReference type="RefSeq" id="WP_145243161.1">
    <property type="nucleotide sequence ID" value="NZ_CP036273.1"/>
</dbReference>
<organism evidence="1 2">
    <name type="scientific">Urbifossiella limnaea</name>
    <dbReference type="NCBI Taxonomy" id="2528023"/>
    <lineage>
        <taxon>Bacteria</taxon>
        <taxon>Pseudomonadati</taxon>
        <taxon>Planctomycetota</taxon>
        <taxon>Planctomycetia</taxon>
        <taxon>Gemmatales</taxon>
        <taxon>Gemmataceae</taxon>
        <taxon>Urbifossiella</taxon>
    </lineage>
</organism>
<evidence type="ECO:0000313" key="2">
    <source>
        <dbReference type="Proteomes" id="UP000319576"/>
    </source>
</evidence>
<gene>
    <name evidence="1" type="ORF">ETAA1_50480</name>
</gene>
<protein>
    <recommendedName>
        <fullName evidence="3">SMI1/KNR4 family protein</fullName>
    </recommendedName>
</protein>
<dbReference type="InterPro" id="IPR014338">
    <property type="entry name" value="CHP02996_rpt-companion-dom"/>
</dbReference>
<accession>A0A517Y034</accession>
<proteinExistence type="predicted"/>
<dbReference type="EMBL" id="CP036273">
    <property type="protein sequence ID" value="QDU23058.1"/>
    <property type="molecule type" value="Genomic_DNA"/>
</dbReference>
<dbReference type="NCBIfam" id="TIGR02996">
    <property type="entry name" value="rpt_mate_G_obs"/>
    <property type="match status" value="1"/>
</dbReference>
<dbReference type="AlphaFoldDB" id="A0A517Y034"/>
<keyword evidence="2" id="KW-1185">Reference proteome</keyword>